<evidence type="ECO:0000256" key="3">
    <source>
        <dbReference type="ARBA" id="ARBA00022723"/>
    </source>
</evidence>
<feature type="domain" description="NF-X1-type" evidence="11">
    <location>
        <begin position="222"/>
        <end position="240"/>
    </location>
</feature>
<keyword evidence="9" id="KW-0539">Nucleus</keyword>
<dbReference type="AlphaFoldDB" id="A0A4T0FDU8"/>
<evidence type="ECO:0000256" key="1">
    <source>
        <dbReference type="ARBA" id="ARBA00004123"/>
    </source>
</evidence>
<dbReference type="OrthoDB" id="6512771at2759"/>
<dbReference type="Pfam" id="PF01422">
    <property type="entry name" value="zf-NF-X1"/>
    <property type="match status" value="7"/>
</dbReference>
<dbReference type="EMBL" id="SPNW01000083">
    <property type="protein sequence ID" value="TIA86347.1"/>
    <property type="molecule type" value="Genomic_DNA"/>
</dbReference>
<keyword evidence="5" id="KW-0863">Zinc-finger</keyword>
<evidence type="ECO:0000256" key="6">
    <source>
        <dbReference type="ARBA" id="ARBA00022833"/>
    </source>
</evidence>
<evidence type="ECO:0000256" key="5">
    <source>
        <dbReference type="ARBA" id="ARBA00022771"/>
    </source>
</evidence>
<sequence>MDIPQNKDSGRSQAPSRGRGRGRGRGASNRGGQKARISKQTPQSSTPPANGESSSSAAENTASSNQKPNQPKNSRKQNPARRFNGSLTQSNTQTQAPLPIPVVETNGEEDIRTRLERELRTGQVECLICFEVVKTQDKTHSCNTCFSVHHLKCISEWAKASYSQPFKEGDAKHWRCPGCQTKSFKIPREYRCFCNRQRDPRPGKLAVPHSCGQSCSRKRQHCKHPCPLPCHPGPCMDCQSPIYVKCHCNKTTTPVKCSYAARDPESGKVLSISCGDMCGRKLGCGQHKCQAPCHPGPCSPCLEVEKSKCYCGKESAEKPCGTRGYLGKQSCHSKDEFYVALWECSNTCGDFFDCKVHQCQELCHPPSRQALTCPLSPSVVTHCPCGKHLLNDLPNGQRSSCQDEIRSCGETCQKQHKTCDHACEAQCHTDDCPPCQVSITTICRCGASKVTRQCHEVQREGDEVLCERVCHSLRLCGKHECMKRCCPLREFEDRRGKRKALLETHIAVPDEVMRMWHTCELVCGKTLSCGVHKCMESDHKGKCGPCLNASFDELTCSCGNTTLEPPIPCGTQVHCSYPCNRPPAPCGHPRPAHTCHDDAVGCPPCPFLTTRTCQCGRSTIPNVRCSQETVRCGRVCDKVLDCGHRCKKPCHTGECRADGEQCQAVCGRLRALCAHIDTSPCHGASLCDESNACQTVVIATCKCGTQKSKVCCGASISNPHSKQDDYLECRSSCVTAERNSRLARALGITDSYKRKHDTHYTADMVQFALVNYGFVGGIQKAYNDFLASQDRALQLPLMNKSRTQFCVAYAEAYGFDTQLFQETLTIRRKIGSHLPSQLITSVVDESKQKNNGVVELRKSVAPTPQLSRQTSVTSSTHQSDDWEEIS</sequence>
<feature type="compositionally biased region" description="Polar residues" evidence="10">
    <location>
        <begin position="862"/>
        <end position="877"/>
    </location>
</feature>
<feature type="region of interest" description="Disordered" evidence="10">
    <location>
        <begin position="856"/>
        <end position="886"/>
    </location>
</feature>
<comment type="similarity">
    <text evidence="2">Belongs to the NFX1 family.</text>
</comment>
<keyword evidence="6" id="KW-0862">Zinc</keyword>
<feature type="compositionally biased region" description="Low complexity" evidence="10">
    <location>
        <begin position="49"/>
        <end position="65"/>
    </location>
</feature>
<keyword evidence="3" id="KW-0479">Metal-binding</keyword>
<evidence type="ECO:0000256" key="10">
    <source>
        <dbReference type="SAM" id="MobiDB-lite"/>
    </source>
</evidence>
<gene>
    <name evidence="12" type="ORF">E3P99_03711</name>
</gene>
<keyword evidence="13" id="KW-1185">Reference proteome</keyword>
<dbReference type="InterPro" id="IPR034078">
    <property type="entry name" value="NFX1_fam"/>
</dbReference>
<comment type="caution">
    <text evidence="12">The sequence shown here is derived from an EMBL/GenBank/DDBJ whole genome shotgun (WGS) entry which is preliminary data.</text>
</comment>
<feature type="domain" description="NF-X1-type" evidence="11">
    <location>
        <begin position="673"/>
        <end position="695"/>
    </location>
</feature>
<keyword evidence="8" id="KW-0804">Transcription</keyword>
<dbReference type="GO" id="GO:0008270">
    <property type="term" value="F:zinc ion binding"/>
    <property type="evidence" value="ECO:0007669"/>
    <property type="project" value="UniProtKB-KW"/>
</dbReference>
<dbReference type="GO" id="GO:0000981">
    <property type="term" value="F:DNA-binding transcription factor activity, RNA polymerase II-specific"/>
    <property type="evidence" value="ECO:0007669"/>
    <property type="project" value="TreeGrafter"/>
</dbReference>
<proteinExistence type="inferred from homology"/>
<feature type="domain" description="NF-X1-type" evidence="11">
    <location>
        <begin position="529"/>
        <end position="548"/>
    </location>
</feature>
<dbReference type="PANTHER" id="PTHR12360">
    <property type="entry name" value="NUCLEAR TRANSCRIPTION FACTOR, X-BOX BINDING 1 NFX1"/>
    <property type="match status" value="1"/>
</dbReference>
<evidence type="ECO:0000259" key="11">
    <source>
        <dbReference type="SMART" id="SM00438"/>
    </source>
</evidence>
<feature type="compositionally biased region" description="Polar residues" evidence="10">
    <location>
        <begin position="38"/>
        <end position="48"/>
    </location>
</feature>
<feature type="domain" description="NF-X1-type" evidence="11">
    <location>
        <begin position="419"/>
        <end position="437"/>
    </location>
</feature>
<keyword evidence="7" id="KW-0805">Transcription regulation</keyword>
<feature type="domain" description="NF-X1-type" evidence="11">
    <location>
        <begin position="586"/>
        <end position="607"/>
    </location>
</feature>
<keyword evidence="4" id="KW-0677">Repeat</keyword>
<dbReference type="GO" id="GO:0000977">
    <property type="term" value="F:RNA polymerase II transcription regulatory region sequence-specific DNA binding"/>
    <property type="evidence" value="ECO:0007669"/>
    <property type="project" value="TreeGrafter"/>
</dbReference>
<name>A0A4T0FDU8_9BASI</name>
<reference evidence="12 13" key="1">
    <citation type="submission" date="2019-03" db="EMBL/GenBank/DDBJ databases">
        <title>Sequencing 23 genomes of Wallemia ichthyophaga.</title>
        <authorList>
            <person name="Gostincar C."/>
        </authorList>
    </citation>
    <scope>NUCLEOTIDE SEQUENCE [LARGE SCALE GENOMIC DNA]</scope>
    <source>
        <strain evidence="12 13">EXF-5753</strain>
    </source>
</reference>
<evidence type="ECO:0000256" key="9">
    <source>
        <dbReference type="ARBA" id="ARBA00023242"/>
    </source>
</evidence>
<evidence type="ECO:0000313" key="12">
    <source>
        <dbReference type="EMBL" id="TIA86347.1"/>
    </source>
</evidence>
<dbReference type="PANTHER" id="PTHR12360:SF12">
    <property type="entry name" value="TRANSCRIPTIONAL REPRESSOR NF-X1"/>
    <property type="match status" value="1"/>
</dbReference>
<evidence type="ECO:0000256" key="7">
    <source>
        <dbReference type="ARBA" id="ARBA00023015"/>
    </source>
</evidence>
<dbReference type="GO" id="GO:0000122">
    <property type="term" value="P:negative regulation of transcription by RNA polymerase II"/>
    <property type="evidence" value="ECO:0007669"/>
    <property type="project" value="TreeGrafter"/>
</dbReference>
<feature type="region of interest" description="Disordered" evidence="10">
    <location>
        <begin position="1"/>
        <end position="97"/>
    </location>
</feature>
<dbReference type="GO" id="GO:0005634">
    <property type="term" value="C:nucleus"/>
    <property type="evidence" value="ECO:0007669"/>
    <property type="project" value="UniProtKB-SubCell"/>
</dbReference>
<dbReference type="CDD" id="cd06008">
    <property type="entry name" value="NF-X1-zinc-finger"/>
    <property type="match status" value="4"/>
</dbReference>
<feature type="domain" description="NF-X1-type" evidence="11">
    <location>
        <begin position="284"/>
        <end position="303"/>
    </location>
</feature>
<feature type="domain" description="NF-X1-type" evidence="11">
    <location>
        <begin position="476"/>
        <end position="495"/>
    </location>
</feature>
<accession>A0A4T0FDU8</accession>
<organism evidence="12 13">
    <name type="scientific">Wallemia hederae</name>
    <dbReference type="NCBI Taxonomy" id="1540922"/>
    <lineage>
        <taxon>Eukaryota</taxon>
        <taxon>Fungi</taxon>
        <taxon>Dikarya</taxon>
        <taxon>Basidiomycota</taxon>
        <taxon>Wallemiomycotina</taxon>
        <taxon>Wallemiomycetes</taxon>
        <taxon>Wallemiales</taxon>
        <taxon>Wallemiaceae</taxon>
        <taxon>Wallemia</taxon>
    </lineage>
</organism>
<evidence type="ECO:0000313" key="13">
    <source>
        <dbReference type="Proteomes" id="UP000310189"/>
    </source>
</evidence>
<comment type="subcellular location">
    <subcellularLocation>
        <location evidence="1">Nucleus</location>
    </subcellularLocation>
</comment>
<protein>
    <recommendedName>
        <fullName evidence="11">NF-X1-type domain-containing protein</fullName>
    </recommendedName>
</protein>
<evidence type="ECO:0000256" key="8">
    <source>
        <dbReference type="ARBA" id="ARBA00023163"/>
    </source>
</evidence>
<feature type="compositionally biased region" description="Polar residues" evidence="10">
    <location>
        <begin position="85"/>
        <end position="96"/>
    </location>
</feature>
<feature type="domain" description="NF-X1-type" evidence="11">
    <location>
        <begin position="642"/>
        <end position="664"/>
    </location>
</feature>
<dbReference type="InterPro" id="IPR000967">
    <property type="entry name" value="Znf_NFX1"/>
</dbReference>
<dbReference type="SMART" id="SM00438">
    <property type="entry name" value="ZnF_NFX"/>
    <property type="match status" value="9"/>
</dbReference>
<dbReference type="Proteomes" id="UP000310189">
    <property type="component" value="Unassembled WGS sequence"/>
</dbReference>
<evidence type="ECO:0000256" key="2">
    <source>
        <dbReference type="ARBA" id="ARBA00007269"/>
    </source>
</evidence>
<feature type="domain" description="NF-X1-type" evidence="11">
    <location>
        <begin position="354"/>
        <end position="385"/>
    </location>
</feature>
<evidence type="ECO:0000256" key="4">
    <source>
        <dbReference type="ARBA" id="ARBA00022737"/>
    </source>
</evidence>